<dbReference type="Proteomes" id="UP000824540">
    <property type="component" value="Unassembled WGS sequence"/>
</dbReference>
<dbReference type="AlphaFoldDB" id="A0A8T2MS32"/>
<name>A0A8T2MS32_9TELE</name>
<organism evidence="2 3">
    <name type="scientific">Albula glossodonta</name>
    <name type="common">roundjaw bonefish</name>
    <dbReference type="NCBI Taxonomy" id="121402"/>
    <lineage>
        <taxon>Eukaryota</taxon>
        <taxon>Metazoa</taxon>
        <taxon>Chordata</taxon>
        <taxon>Craniata</taxon>
        <taxon>Vertebrata</taxon>
        <taxon>Euteleostomi</taxon>
        <taxon>Actinopterygii</taxon>
        <taxon>Neopterygii</taxon>
        <taxon>Teleostei</taxon>
        <taxon>Albuliformes</taxon>
        <taxon>Albulidae</taxon>
        <taxon>Albula</taxon>
    </lineage>
</organism>
<accession>A0A8T2MS32</accession>
<gene>
    <name evidence="2" type="ORF">JZ751_028366</name>
</gene>
<evidence type="ECO:0000313" key="3">
    <source>
        <dbReference type="Proteomes" id="UP000824540"/>
    </source>
</evidence>
<dbReference type="EMBL" id="JAFBMS010000816">
    <property type="protein sequence ID" value="KAG9329990.1"/>
    <property type="molecule type" value="Genomic_DNA"/>
</dbReference>
<protein>
    <submittedName>
        <fullName evidence="2">Uncharacterized protein</fullName>
    </submittedName>
</protein>
<evidence type="ECO:0000256" key="1">
    <source>
        <dbReference type="SAM" id="MobiDB-lite"/>
    </source>
</evidence>
<sequence length="52" mass="5838">MTESDQRVKILKNQDGTPRNFTEGDPVYISTADSGSEDSERYLMALLLMGTR</sequence>
<comment type="caution">
    <text evidence="2">The sequence shown here is derived from an EMBL/GenBank/DDBJ whole genome shotgun (WGS) entry which is preliminary data.</text>
</comment>
<evidence type="ECO:0000313" key="2">
    <source>
        <dbReference type="EMBL" id="KAG9329990.1"/>
    </source>
</evidence>
<proteinExistence type="predicted"/>
<dbReference type="OrthoDB" id="8945572at2759"/>
<reference evidence="2" key="1">
    <citation type="thesis" date="2021" institute="BYU ScholarsArchive" country="Provo, UT, USA">
        <title>Applications of and Algorithms for Genome Assembly and Genomic Analyses with an Emphasis on Marine Teleosts.</title>
        <authorList>
            <person name="Pickett B.D."/>
        </authorList>
    </citation>
    <scope>NUCLEOTIDE SEQUENCE</scope>
    <source>
        <strain evidence="2">HI-2016</strain>
    </source>
</reference>
<keyword evidence="3" id="KW-1185">Reference proteome</keyword>
<feature type="region of interest" description="Disordered" evidence="1">
    <location>
        <begin position="1"/>
        <end position="34"/>
    </location>
</feature>